<comment type="caution">
    <text evidence="2">The sequence shown here is derived from an EMBL/GenBank/DDBJ whole genome shotgun (WGS) entry which is preliminary data.</text>
</comment>
<reference evidence="2" key="1">
    <citation type="submission" date="2018-12" db="EMBL/GenBank/DDBJ databases">
        <authorList>
            <person name="Syme R.A."/>
            <person name="Farfan-Caceres L."/>
            <person name="Lichtenzveig J."/>
        </authorList>
    </citation>
    <scope>NUCLEOTIDE SEQUENCE</scope>
    <source>
        <strain evidence="2">Al4</strain>
    </source>
</reference>
<sequence>MTSQTTIMSAQSNTKIFTNGRLYCDGNTAADTQWQSGMVIRNGKIAFIGPDDAPEIESLRQHESDIEVKDLEGRHVFPSFIDAHMHLLMLGQSLHKVNLDGSKDLKEIRSRILKYAKENPHKERILCMGWMHSMTNGEAKASLLDDLDPRPIYIDSKDIHSVWCNSAALKEMGVQEMKTPAGGIIERDEDGNASGLLAEACVLLIVWPYLAEVLPMEDKTAALQAAIDAYHAVGCTSCIDMAMDENAWAAILELQKAKGGSLPLRIAAHWCILPGDGEEDRLRQVERAIELNRQFDSDASPDLRVVGIKVICDGVIDACTAALAKPYTSNGHFEGPIWTPEMLDPVVKKAIDAGLQCALHAIGDQAVHNAVNVLEKHGKPGQRHRIEHLELTAPEDARRLGQLGITASIQPVHSDPAILRAWPKLLGPERVKRAFAYSEFADHGAALAIGSDSPTAPYAPLPNLYVASTRKSARQPGAGDAPVNGNFRLELAQALSAATSGAAYSCFAEKRVGSLQLGKMADFTIIDTEWKEEELLNAKVKETWFEGRKVYESCADVPAPHVEEGATRQADVAVTTR</sequence>
<protein>
    <recommendedName>
        <fullName evidence="1">Amidohydrolase 3 domain-containing protein</fullName>
    </recommendedName>
</protein>
<dbReference type="GO" id="GO:0016810">
    <property type="term" value="F:hydrolase activity, acting on carbon-nitrogen (but not peptide) bonds"/>
    <property type="evidence" value="ECO:0007669"/>
    <property type="project" value="InterPro"/>
</dbReference>
<gene>
    <name evidence="2" type="ORF">EKO04_010787</name>
</gene>
<dbReference type="CDD" id="cd01300">
    <property type="entry name" value="YtcJ_like"/>
    <property type="match status" value="1"/>
</dbReference>
<dbReference type="Gene3D" id="3.10.310.70">
    <property type="match status" value="1"/>
</dbReference>
<dbReference type="Pfam" id="PF07969">
    <property type="entry name" value="Amidohydro_3"/>
    <property type="match status" value="1"/>
</dbReference>
<name>A0A8H7IV36_9PLEO</name>
<evidence type="ECO:0000313" key="2">
    <source>
        <dbReference type="EMBL" id="KAF9691152.1"/>
    </source>
</evidence>
<feature type="domain" description="Amidohydrolase 3" evidence="1">
    <location>
        <begin position="67"/>
        <end position="551"/>
    </location>
</feature>
<dbReference type="InterPro" id="IPR011059">
    <property type="entry name" value="Metal-dep_hydrolase_composite"/>
</dbReference>
<dbReference type="SUPFAM" id="SSF51338">
    <property type="entry name" value="Composite domain of metallo-dependent hydrolases"/>
    <property type="match status" value="1"/>
</dbReference>
<dbReference type="Gene3D" id="2.30.40.10">
    <property type="entry name" value="Urease, subunit C, domain 1"/>
    <property type="match status" value="1"/>
</dbReference>
<dbReference type="Proteomes" id="UP000651452">
    <property type="component" value="Unassembled WGS sequence"/>
</dbReference>
<dbReference type="InterPro" id="IPR032466">
    <property type="entry name" value="Metal_Hydrolase"/>
</dbReference>
<dbReference type="Gene3D" id="3.20.20.140">
    <property type="entry name" value="Metal-dependent hydrolases"/>
    <property type="match status" value="1"/>
</dbReference>
<reference evidence="2" key="2">
    <citation type="submission" date="2020-09" db="EMBL/GenBank/DDBJ databases">
        <title>Reference genome assembly for Australian Ascochyta lentis isolate Al4.</title>
        <authorList>
            <person name="Lee R.C."/>
            <person name="Farfan-Caceres L.M."/>
            <person name="Debler J.W."/>
            <person name="Williams A.H."/>
            <person name="Henares B.M."/>
        </authorList>
    </citation>
    <scope>NUCLEOTIDE SEQUENCE</scope>
    <source>
        <strain evidence="2">Al4</strain>
    </source>
</reference>
<dbReference type="EMBL" id="RZGK01000021">
    <property type="protein sequence ID" value="KAF9691152.1"/>
    <property type="molecule type" value="Genomic_DNA"/>
</dbReference>
<keyword evidence="3" id="KW-1185">Reference proteome</keyword>
<accession>A0A8H7IV36</accession>
<proteinExistence type="predicted"/>
<dbReference type="OrthoDB" id="3501663at2759"/>
<evidence type="ECO:0000259" key="1">
    <source>
        <dbReference type="Pfam" id="PF07969"/>
    </source>
</evidence>
<dbReference type="PANTHER" id="PTHR22642:SF20">
    <property type="entry name" value="AMIDOHYDROLASE 3 DOMAIN-CONTAINING PROTEIN"/>
    <property type="match status" value="1"/>
</dbReference>
<dbReference type="InterPro" id="IPR013108">
    <property type="entry name" value="Amidohydro_3"/>
</dbReference>
<organism evidence="2 3">
    <name type="scientific">Ascochyta lentis</name>
    <dbReference type="NCBI Taxonomy" id="205686"/>
    <lineage>
        <taxon>Eukaryota</taxon>
        <taxon>Fungi</taxon>
        <taxon>Dikarya</taxon>
        <taxon>Ascomycota</taxon>
        <taxon>Pezizomycotina</taxon>
        <taxon>Dothideomycetes</taxon>
        <taxon>Pleosporomycetidae</taxon>
        <taxon>Pleosporales</taxon>
        <taxon>Pleosporineae</taxon>
        <taxon>Didymellaceae</taxon>
        <taxon>Ascochyta</taxon>
    </lineage>
</organism>
<dbReference type="AlphaFoldDB" id="A0A8H7IV36"/>
<dbReference type="InterPro" id="IPR033932">
    <property type="entry name" value="YtcJ-like"/>
</dbReference>
<dbReference type="PANTHER" id="PTHR22642">
    <property type="entry name" value="IMIDAZOLONEPROPIONASE"/>
    <property type="match status" value="1"/>
</dbReference>
<dbReference type="SUPFAM" id="SSF51556">
    <property type="entry name" value="Metallo-dependent hydrolases"/>
    <property type="match status" value="1"/>
</dbReference>
<evidence type="ECO:0000313" key="3">
    <source>
        <dbReference type="Proteomes" id="UP000651452"/>
    </source>
</evidence>